<evidence type="ECO:0000259" key="2">
    <source>
        <dbReference type="PROSITE" id="PS50222"/>
    </source>
</evidence>
<dbReference type="EMBL" id="BMKL01000001">
    <property type="protein sequence ID" value="GGD92713.1"/>
    <property type="molecule type" value="Genomic_DNA"/>
</dbReference>
<evidence type="ECO:0000313" key="3">
    <source>
        <dbReference type="EMBL" id="GGD92713.1"/>
    </source>
</evidence>
<name>A0ABQ1S6B5_9SPHN</name>
<dbReference type="SUPFAM" id="SSF47473">
    <property type="entry name" value="EF-hand"/>
    <property type="match status" value="1"/>
</dbReference>
<keyword evidence="4" id="KW-1185">Reference proteome</keyword>
<proteinExistence type="predicted"/>
<feature type="domain" description="EF-hand" evidence="2">
    <location>
        <begin position="98"/>
        <end position="133"/>
    </location>
</feature>
<protein>
    <recommendedName>
        <fullName evidence="2">EF-hand domain-containing protein</fullName>
    </recommendedName>
</protein>
<organism evidence="3 4">
    <name type="scientific">Tsuneonella deserti</name>
    <dbReference type="NCBI Taxonomy" id="2035528"/>
    <lineage>
        <taxon>Bacteria</taxon>
        <taxon>Pseudomonadati</taxon>
        <taxon>Pseudomonadota</taxon>
        <taxon>Alphaproteobacteria</taxon>
        <taxon>Sphingomonadales</taxon>
        <taxon>Erythrobacteraceae</taxon>
        <taxon>Tsuneonella</taxon>
    </lineage>
</organism>
<evidence type="ECO:0000313" key="4">
    <source>
        <dbReference type="Proteomes" id="UP000619041"/>
    </source>
</evidence>
<sequence length="163" mass="18542">MTRRKTGAHSMNRMILGAFLTLVLVGVGLFWWQGRAEVEQAAPPPVEQPAKPSPEDLPTTAATDLRGPAPPEATELTREEERFFRYDRNRDRRITRNEMLSTRSDAFRKLDKDGNNLLDFEEWAVATAQRFDKADANRNRELDLAEFATTAPKPAKRKPACRC</sequence>
<dbReference type="PROSITE" id="PS00018">
    <property type="entry name" value="EF_HAND_1"/>
    <property type="match status" value="1"/>
</dbReference>
<dbReference type="InterPro" id="IPR011992">
    <property type="entry name" value="EF-hand-dom_pair"/>
</dbReference>
<comment type="caution">
    <text evidence="3">The sequence shown here is derived from an EMBL/GenBank/DDBJ whole genome shotgun (WGS) entry which is preliminary data.</text>
</comment>
<dbReference type="InterPro" id="IPR002048">
    <property type="entry name" value="EF_hand_dom"/>
</dbReference>
<evidence type="ECO:0000256" key="1">
    <source>
        <dbReference type="SAM" id="MobiDB-lite"/>
    </source>
</evidence>
<feature type="region of interest" description="Disordered" evidence="1">
    <location>
        <begin position="41"/>
        <end position="81"/>
    </location>
</feature>
<dbReference type="Proteomes" id="UP000619041">
    <property type="component" value="Unassembled WGS sequence"/>
</dbReference>
<gene>
    <name evidence="3" type="ORF">GCM10011515_10550</name>
</gene>
<accession>A0ABQ1S6B5</accession>
<dbReference type="Gene3D" id="1.10.238.10">
    <property type="entry name" value="EF-hand"/>
    <property type="match status" value="1"/>
</dbReference>
<reference evidence="4" key="1">
    <citation type="journal article" date="2019" name="Int. J. Syst. Evol. Microbiol.">
        <title>The Global Catalogue of Microorganisms (GCM) 10K type strain sequencing project: providing services to taxonomists for standard genome sequencing and annotation.</title>
        <authorList>
            <consortium name="The Broad Institute Genomics Platform"/>
            <consortium name="The Broad Institute Genome Sequencing Center for Infectious Disease"/>
            <person name="Wu L."/>
            <person name="Ma J."/>
        </authorList>
    </citation>
    <scope>NUCLEOTIDE SEQUENCE [LARGE SCALE GENOMIC DNA]</scope>
    <source>
        <strain evidence="4">CGMCC 1.15959</strain>
    </source>
</reference>
<dbReference type="InterPro" id="IPR018247">
    <property type="entry name" value="EF_Hand_1_Ca_BS"/>
</dbReference>
<dbReference type="PROSITE" id="PS50222">
    <property type="entry name" value="EF_HAND_2"/>
    <property type="match status" value="1"/>
</dbReference>